<protein>
    <submittedName>
        <fullName evidence="9">Transporter</fullName>
    </submittedName>
</protein>
<organism evidence="9 10">
    <name type="scientific">Wickerhamomyces ciferrii (strain ATCC 14091 / BCRC 22168 / CBS 111 / JCM 3599 / NBRC 0793 / NRRL Y-1031 F-60-10)</name>
    <name type="common">Yeast</name>
    <name type="synonym">Pichia ciferrii</name>
    <dbReference type="NCBI Taxonomy" id="1206466"/>
    <lineage>
        <taxon>Eukaryota</taxon>
        <taxon>Fungi</taxon>
        <taxon>Dikarya</taxon>
        <taxon>Ascomycota</taxon>
        <taxon>Saccharomycotina</taxon>
        <taxon>Saccharomycetes</taxon>
        <taxon>Phaffomycetales</taxon>
        <taxon>Wickerhamomycetaceae</taxon>
        <taxon>Wickerhamomyces</taxon>
    </lineage>
</organism>
<keyword evidence="4 7" id="KW-1133">Transmembrane helix</keyword>
<dbReference type="InterPro" id="IPR036259">
    <property type="entry name" value="MFS_trans_sf"/>
</dbReference>
<feature type="transmembrane region" description="Helical" evidence="7">
    <location>
        <begin position="158"/>
        <end position="181"/>
    </location>
</feature>
<dbReference type="GO" id="GO:0022857">
    <property type="term" value="F:transmembrane transporter activity"/>
    <property type="evidence" value="ECO:0007669"/>
    <property type="project" value="InterPro"/>
</dbReference>
<comment type="subcellular location">
    <subcellularLocation>
        <location evidence="1">Membrane</location>
        <topology evidence="1">Multi-pass membrane protein</topology>
    </subcellularLocation>
</comment>
<feature type="transmembrane region" description="Helical" evidence="7">
    <location>
        <begin position="358"/>
        <end position="377"/>
    </location>
</feature>
<dbReference type="Proteomes" id="UP000009328">
    <property type="component" value="Unassembled WGS sequence"/>
</dbReference>
<keyword evidence="3 7" id="KW-0812">Transmembrane</keyword>
<keyword evidence="2" id="KW-0813">Transport</keyword>
<feature type="transmembrane region" description="Helical" evidence="7">
    <location>
        <begin position="397"/>
        <end position="416"/>
    </location>
</feature>
<dbReference type="InParanoid" id="K0K953"/>
<evidence type="ECO:0000256" key="6">
    <source>
        <dbReference type="SAM" id="MobiDB-lite"/>
    </source>
</evidence>
<dbReference type="SUPFAM" id="SSF103473">
    <property type="entry name" value="MFS general substrate transporter"/>
    <property type="match status" value="1"/>
</dbReference>
<dbReference type="AlphaFoldDB" id="K0K953"/>
<evidence type="ECO:0000256" key="3">
    <source>
        <dbReference type="ARBA" id="ARBA00022692"/>
    </source>
</evidence>
<feature type="transmembrane region" description="Helical" evidence="7">
    <location>
        <begin position="495"/>
        <end position="520"/>
    </location>
</feature>
<dbReference type="eggNOG" id="KOG0255">
    <property type="taxonomic scope" value="Eukaryota"/>
</dbReference>
<feature type="domain" description="Major facilitator superfamily (MFS) profile" evidence="8">
    <location>
        <begin position="120"/>
        <end position="569"/>
    </location>
</feature>
<keyword evidence="5 7" id="KW-0472">Membrane</keyword>
<dbReference type="PANTHER" id="PTHR23502:SF31">
    <property type="entry name" value="POLYAMINE TRANSPORTER 1"/>
    <property type="match status" value="1"/>
</dbReference>
<dbReference type="InterPro" id="IPR020846">
    <property type="entry name" value="MFS_dom"/>
</dbReference>
<dbReference type="CDD" id="cd17323">
    <property type="entry name" value="MFS_Tpo1_MDR_like"/>
    <property type="match status" value="1"/>
</dbReference>
<evidence type="ECO:0000256" key="7">
    <source>
        <dbReference type="SAM" id="Phobius"/>
    </source>
</evidence>
<evidence type="ECO:0000313" key="10">
    <source>
        <dbReference type="Proteomes" id="UP000009328"/>
    </source>
</evidence>
<feature type="region of interest" description="Disordered" evidence="6">
    <location>
        <begin position="1"/>
        <end position="98"/>
    </location>
</feature>
<dbReference type="GO" id="GO:0005886">
    <property type="term" value="C:plasma membrane"/>
    <property type="evidence" value="ECO:0007669"/>
    <property type="project" value="UniProtKB-ARBA"/>
</dbReference>
<dbReference type="PROSITE" id="PS50850">
    <property type="entry name" value="MFS"/>
    <property type="match status" value="1"/>
</dbReference>
<name>K0K953_WICCF</name>
<dbReference type="HOGENOM" id="CLU_008455_11_4_1"/>
<feature type="compositionally biased region" description="Polar residues" evidence="6">
    <location>
        <begin position="1"/>
        <end position="11"/>
    </location>
</feature>
<feature type="transmembrane region" description="Helical" evidence="7">
    <location>
        <begin position="251"/>
        <end position="273"/>
    </location>
</feature>
<dbReference type="FunFam" id="1.20.1250.20:FF:000011">
    <property type="entry name" value="MFS multidrug transporter, putative"/>
    <property type="match status" value="1"/>
</dbReference>
<proteinExistence type="predicted"/>
<sequence length="569" mass="62374">MSDSTTNTQPLQKEHSNESSISQAEVPQQLNQNDIEAQKVENDGYGDELSRTESNNTEASRQLSRALTGADDIQEQLSKQKTPLPPMGLNKEIPTDYPDREPYTVSYNGPDDPLHPHNWPLKKKIMTCAIIGYCTGCVAWGSSIFSSATLVVSAKYNVGLTVSTLGTSLFVLGFALGPVVYGPLSELYGRRSVMLISLLGFTLFQFAVATAENLQTILICRAFGGMIGAAPLVVVPASFADLFGPQSRGKAITIFSMTVFCLPIIAPVAGSFIVNSYLGWRWTEYITGIMIAAGLVVACVFYEETHHPVILSYKARELKNRTGNWLIHAPHDEFQLSIKDIVEKNINRPLKMLITEPILLLISLYNAFIYGILYLLLSAYPIIFAEGYRMKGGVAELPYLGVAIGMVTGGCFCYLMEGKYLKAMANNGGKPVPEARLFPMFGGAIAFPVGIFWLTWTGNYHEKVHWMAPTASGVFTGFGLITIFNASINYLIDSYLIFAASALAANAFLRAAFACAFPLFATQMFHNLGTNWAGLLLACVGFALLPVPFLFYRFGKRIRGKSKFAFVLS</sequence>
<evidence type="ECO:0000256" key="4">
    <source>
        <dbReference type="ARBA" id="ARBA00022989"/>
    </source>
</evidence>
<feature type="transmembrane region" description="Helical" evidence="7">
    <location>
        <begin position="193"/>
        <end position="210"/>
    </location>
</feature>
<evidence type="ECO:0000313" key="9">
    <source>
        <dbReference type="EMBL" id="CCH41420.1"/>
    </source>
</evidence>
<dbReference type="PANTHER" id="PTHR23502">
    <property type="entry name" value="MAJOR FACILITATOR SUPERFAMILY"/>
    <property type="match status" value="1"/>
</dbReference>
<accession>K0K953</accession>
<evidence type="ECO:0000256" key="5">
    <source>
        <dbReference type="ARBA" id="ARBA00023136"/>
    </source>
</evidence>
<keyword evidence="10" id="KW-1185">Reference proteome</keyword>
<gene>
    <name evidence="9" type="ORF">BN7_961</name>
</gene>
<evidence type="ECO:0000259" key="8">
    <source>
        <dbReference type="PROSITE" id="PS50850"/>
    </source>
</evidence>
<evidence type="ECO:0000256" key="1">
    <source>
        <dbReference type="ARBA" id="ARBA00004141"/>
    </source>
</evidence>
<dbReference type="EMBL" id="CAIF01000020">
    <property type="protein sequence ID" value="CCH41420.1"/>
    <property type="molecule type" value="Genomic_DNA"/>
</dbReference>
<reference evidence="9 10" key="1">
    <citation type="journal article" date="2012" name="Eukaryot. Cell">
        <title>Draft genome sequence of Wickerhamomyces ciferrii NRRL Y-1031 F-60-10.</title>
        <authorList>
            <person name="Schneider J."/>
            <person name="Andrea H."/>
            <person name="Blom J."/>
            <person name="Jaenicke S."/>
            <person name="Ruckert C."/>
            <person name="Schorsch C."/>
            <person name="Szczepanowski R."/>
            <person name="Farwick M."/>
            <person name="Goesmann A."/>
            <person name="Puhler A."/>
            <person name="Schaffer S."/>
            <person name="Tauch A."/>
            <person name="Kohler T."/>
            <person name="Brinkrolf K."/>
        </authorList>
    </citation>
    <scope>NUCLEOTIDE SEQUENCE [LARGE SCALE GENOMIC DNA]</scope>
    <source>
        <strain evidence="10">ATCC 14091 / BCRC 22168 / CBS 111 / JCM 3599 / NBRC 0793 / NRRL Y-1031 F-60-10</strain>
    </source>
</reference>
<feature type="transmembrane region" description="Helical" evidence="7">
    <location>
        <begin position="468"/>
        <end position="488"/>
    </location>
</feature>
<feature type="transmembrane region" description="Helical" evidence="7">
    <location>
        <begin position="130"/>
        <end position="152"/>
    </location>
</feature>
<dbReference type="FunCoup" id="K0K953">
    <property type="interactions" value="103"/>
</dbReference>
<dbReference type="STRING" id="1206466.K0K953"/>
<feature type="transmembrane region" description="Helical" evidence="7">
    <location>
        <begin position="216"/>
        <end position="239"/>
    </location>
</feature>
<feature type="compositionally biased region" description="Polar residues" evidence="6">
    <location>
        <begin position="18"/>
        <end position="35"/>
    </location>
</feature>
<dbReference type="Pfam" id="PF07690">
    <property type="entry name" value="MFS_1"/>
    <property type="match status" value="1"/>
</dbReference>
<feature type="transmembrane region" description="Helical" evidence="7">
    <location>
        <begin position="285"/>
        <end position="302"/>
    </location>
</feature>
<evidence type="ECO:0000256" key="2">
    <source>
        <dbReference type="ARBA" id="ARBA00022448"/>
    </source>
</evidence>
<feature type="compositionally biased region" description="Polar residues" evidence="6">
    <location>
        <begin position="52"/>
        <end position="65"/>
    </location>
</feature>
<feature type="transmembrane region" description="Helical" evidence="7">
    <location>
        <begin position="532"/>
        <end position="552"/>
    </location>
</feature>
<comment type="caution">
    <text evidence="9">The sequence shown here is derived from an EMBL/GenBank/DDBJ whole genome shotgun (WGS) entry which is preliminary data.</text>
</comment>
<feature type="transmembrane region" description="Helical" evidence="7">
    <location>
        <begin position="437"/>
        <end position="456"/>
    </location>
</feature>
<dbReference type="InterPro" id="IPR011701">
    <property type="entry name" value="MFS"/>
</dbReference>
<dbReference type="Gene3D" id="1.20.1250.20">
    <property type="entry name" value="MFS general substrate transporter like domains"/>
    <property type="match status" value="1"/>
</dbReference>